<dbReference type="AlphaFoldDB" id="A0A414ZRH7"/>
<sequence>MDKLVPHKYGEFKISQVNYYKQKLRKKIFWLVLYTDKNTKADFENIDVVEYHKNLLFEISNCNKLLLYPKDFVEIINSLECALSILQSEEFNFNKYKKLVFDAGALLQRMKVGDE</sequence>
<dbReference type="RefSeq" id="WP_118257290.1">
    <property type="nucleotide sequence ID" value="NZ_QRKN01000001.1"/>
</dbReference>
<evidence type="ECO:0000313" key="1">
    <source>
        <dbReference type="EMBL" id="RHI25814.1"/>
    </source>
</evidence>
<organism evidence="1 2">
    <name type="scientific">Agathobacter rectalis</name>
    <dbReference type="NCBI Taxonomy" id="39491"/>
    <lineage>
        <taxon>Bacteria</taxon>
        <taxon>Bacillati</taxon>
        <taxon>Bacillota</taxon>
        <taxon>Clostridia</taxon>
        <taxon>Lachnospirales</taxon>
        <taxon>Lachnospiraceae</taxon>
        <taxon>Agathobacter</taxon>
    </lineage>
</organism>
<reference evidence="1 2" key="1">
    <citation type="submission" date="2018-08" db="EMBL/GenBank/DDBJ databases">
        <title>A genome reference for cultivated species of the human gut microbiota.</title>
        <authorList>
            <person name="Zou Y."/>
            <person name="Xue W."/>
            <person name="Luo G."/>
        </authorList>
    </citation>
    <scope>NUCLEOTIDE SEQUENCE [LARGE SCALE GENOMIC DNA]</scope>
    <source>
        <strain evidence="1 2">AM16-11</strain>
    </source>
</reference>
<comment type="caution">
    <text evidence="1">The sequence shown here is derived from an EMBL/GenBank/DDBJ whole genome shotgun (WGS) entry which is preliminary data.</text>
</comment>
<proteinExistence type="predicted"/>
<dbReference type="EMBL" id="QRKN01000001">
    <property type="protein sequence ID" value="RHI25814.1"/>
    <property type="molecule type" value="Genomic_DNA"/>
</dbReference>
<dbReference type="Proteomes" id="UP000285865">
    <property type="component" value="Unassembled WGS sequence"/>
</dbReference>
<name>A0A414ZRH7_9FIRM</name>
<protein>
    <submittedName>
        <fullName evidence="1">Uncharacterized protein</fullName>
    </submittedName>
</protein>
<accession>A0A414ZRH7</accession>
<evidence type="ECO:0000313" key="2">
    <source>
        <dbReference type="Proteomes" id="UP000285865"/>
    </source>
</evidence>
<gene>
    <name evidence="1" type="ORF">DW172_03815</name>
</gene>